<keyword evidence="5 6" id="KW-0449">Lipoprotein</keyword>
<evidence type="ECO:0000256" key="7">
    <source>
        <dbReference type="SAM" id="SignalP"/>
    </source>
</evidence>
<evidence type="ECO:0000313" key="8">
    <source>
        <dbReference type="EMBL" id="MBW8484872.1"/>
    </source>
</evidence>
<dbReference type="PIRSF" id="PIRSF002854">
    <property type="entry name" value="MetQ"/>
    <property type="match status" value="1"/>
</dbReference>
<comment type="similarity">
    <text evidence="6">Belongs to the nlpA lipoprotein family.</text>
</comment>
<evidence type="ECO:0000256" key="5">
    <source>
        <dbReference type="ARBA" id="ARBA00023288"/>
    </source>
</evidence>
<organism evidence="8 9">
    <name type="scientific">Actinomadura parmotrematis</name>
    <dbReference type="NCBI Taxonomy" id="2864039"/>
    <lineage>
        <taxon>Bacteria</taxon>
        <taxon>Bacillati</taxon>
        <taxon>Actinomycetota</taxon>
        <taxon>Actinomycetes</taxon>
        <taxon>Streptosporangiales</taxon>
        <taxon>Thermomonosporaceae</taxon>
        <taxon>Actinomadura</taxon>
    </lineage>
</organism>
<gene>
    <name evidence="8" type="ORF">K1Y72_20990</name>
</gene>
<dbReference type="Pfam" id="PF03180">
    <property type="entry name" value="Lipoprotein_9"/>
    <property type="match status" value="1"/>
</dbReference>
<dbReference type="SUPFAM" id="SSF53850">
    <property type="entry name" value="Periplasmic binding protein-like II"/>
    <property type="match status" value="1"/>
</dbReference>
<reference evidence="8 9" key="1">
    <citation type="submission" date="2021-07" db="EMBL/GenBank/DDBJ databases">
        <title>Actinomadura sp. PM05-2 isolated from lichen.</title>
        <authorList>
            <person name="Somphong A."/>
            <person name="Phongsopitanun W."/>
            <person name="Tanasupawat S."/>
            <person name="Peongsungnone V."/>
        </authorList>
    </citation>
    <scope>NUCLEOTIDE SEQUENCE [LARGE SCALE GENOMIC DNA]</scope>
    <source>
        <strain evidence="8 9">PM05-2</strain>
    </source>
</reference>
<dbReference type="CDD" id="cd13597">
    <property type="entry name" value="PBP2_lipoprotein_Tp32"/>
    <property type="match status" value="1"/>
</dbReference>
<dbReference type="PROSITE" id="PS51257">
    <property type="entry name" value="PROKAR_LIPOPROTEIN"/>
    <property type="match status" value="1"/>
</dbReference>
<protein>
    <recommendedName>
        <fullName evidence="6">Lipoprotein</fullName>
    </recommendedName>
</protein>
<sequence>MLRKITLAVASLGLLAGLTTACGSSDSADKADGELKVAVNPVPHGEILKYVKDNLAAKAGLKLKIVEFDDYVQPNTALVENQVQANYFQHVPFMQEFEKAKGKKLTFVAPVHLEPLGVYSKKLKSLQDVPAGATVGVSNDPANQGRGLKLLADNGLITLKPGAPTSATPKDIATNPKNLKFKALQPAQLPRSLDELDLAVINGNYALKTGLTPAKDALVLEKAEGNPYANGIVTLPEKAGDPRVKKLVQLLQGPEVKKFIEDKYQGSVLPATGS</sequence>
<feature type="chain" id="PRO_5045679110" description="Lipoprotein" evidence="7">
    <location>
        <begin position="22"/>
        <end position="274"/>
    </location>
</feature>
<dbReference type="PANTHER" id="PTHR30429:SF0">
    <property type="entry name" value="METHIONINE-BINDING LIPOPROTEIN METQ"/>
    <property type="match status" value="1"/>
</dbReference>
<comment type="caution">
    <text evidence="8">The sequence shown here is derived from an EMBL/GenBank/DDBJ whole genome shotgun (WGS) entry which is preliminary data.</text>
</comment>
<dbReference type="Gene3D" id="3.40.190.10">
    <property type="entry name" value="Periplasmic binding protein-like II"/>
    <property type="match status" value="2"/>
</dbReference>
<evidence type="ECO:0000256" key="4">
    <source>
        <dbReference type="ARBA" id="ARBA00023139"/>
    </source>
</evidence>
<keyword evidence="4" id="KW-0564">Palmitate</keyword>
<evidence type="ECO:0000256" key="6">
    <source>
        <dbReference type="PIRNR" id="PIRNR002854"/>
    </source>
</evidence>
<evidence type="ECO:0000256" key="1">
    <source>
        <dbReference type="ARBA" id="ARBA00004635"/>
    </source>
</evidence>
<dbReference type="PANTHER" id="PTHR30429">
    <property type="entry name" value="D-METHIONINE-BINDING LIPOPROTEIN METQ"/>
    <property type="match status" value="1"/>
</dbReference>
<dbReference type="InterPro" id="IPR004872">
    <property type="entry name" value="Lipoprotein_NlpA"/>
</dbReference>
<accession>A0ABS7FZ73</accession>
<dbReference type="Proteomes" id="UP000774570">
    <property type="component" value="Unassembled WGS sequence"/>
</dbReference>
<keyword evidence="3" id="KW-0472">Membrane</keyword>
<name>A0ABS7FZ73_9ACTN</name>
<evidence type="ECO:0000313" key="9">
    <source>
        <dbReference type="Proteomes" id="UP000774570"/>
    </source>
</evidence>
<comment type="subcellular location">
    <subcellularLocation>
        <location evidence="1">Membrane</location>
        <topology evidence="1">Lipid-anchor</topology>
    </subcellularLocation>
</comment>
<keyword evidence="9" id="KW-1185">Reference proteome</keyword>
<dbReference type="EMBL" id="JAIBOA010000013">
    <property type="protein sequence ID" value="MBW8484872.1"/>
    <property type="molecule type" value="Genomic_DNA"/>
</dbReference>
<evidence type="ECO:0000256" key="3">
    <source>
        <dbReference type="ARBA" id="ARBA00023136"/>
    </source>
</evidence>
<proteinExistence type="inferred from homology"/>
<evidence type="ECO:0000256" key="2">
    <source>
        <dbReference type="ARBA" id="ARBA00022729"/>
    </source>
</evidence>
<dbReference type="RefSeq" id="WP_220168101.1">
    <property type="nucleotide sequence ID" value="NZ_JAIBOA010000013.1"/>
</dbReference>
<keyword evidence="2 7" id="KW-0732">Signal</keyword>
<feature type="signal peptide" evidence="7">
    <location>
        <begin position="1"/>
        <end position="21"/>
    </location>
</feature>